<reference evidence="2" key="2">
    <citation type="submission" date="2020-09" db="EMBL/GenBank/DDBJ databases">
        <authorList>
            <person name="Sun Q."/>
            <person name="Zhou Y."/>
        </authorList>
    </citation>
    <scope>NUCLEOTIDE SEQUENCE</scope>
    <source>
        <strain evidence="2">CGMCC 1.15794</strain>
    </source>
</reference>
<feature type="transmembrane region" description="Helical" evidence="1">
    <location>
        <begin position="113"/>
        <end position="132"/>
    </location>
</feature>
<proteinExistence type="predicted"/>
<reference evidence="2" key="1">
    <citation type="journal article" date="2014" name="Int. J. Syst. Evol. Microbiol.">
        <title>Complete genome sequence of Corynebacterium casei LMG S-19264T (=DSM 44701T), isolated from a smear-ripened cheese.</title>
        <authorList>
            <consortium name="US DOE Joint Genome Institute (JGI-PGF)"/>
            <person name="Walter F."/>
            <person name="Albersmeier A."/>
            <person name="Kalinowski J."/>
            <person name="Ruckert C."/>
        </authorList>
    </citation>
    <scope>NUCLEOTIDE SEQUENCE</scope>
    <source>
        <strain evidence="2">CGMCC 1.15794</strain>
    </source>
</reference>
<organism evidence="2 3">
    <name type="scientific">Microbacterium album</name>
    <dbReference type="NCBI Taxonomy" id="2053191"/>
    <lineage>
        <taxon>Bacteria</taxon>
        <taxon>Bacillati</taxon>
        <taxon>Actinomycetota</taxon>
        <taxon>Actinomycetes</taxon>
        <taxon>Micrococcales</taxon>
        <taxon>Microbacteriaceae</taxon>
        <taxon>Microbacterium</taxon>
    </lineage>
</organism>
<dbReference type="EMBL" id="BMJY01000005">
    <property type="protein sequence ID" value="GGH42040.1"/>
    <property type="molecule type" value="Genomic_DNA"/>
</dbReference>
<gene>
    <name evidence="2" type="ORF">GCM10010921_15000</name>
</gene>
<protein>
    <recommendedName>
        <fullName evidence="4">Energy-coupling factor transport system substrate-specific component</fullName>
    </recommendedName>
</protein>
<dbReference type="InterPro" id="IPR017195">
    <property type="entry name" value="ABC_thiamin-permease_prd"/>
</dbReference>
<dbReference type="Pfam" id="PF09819">
    <property type="entry name" value="ABC_cobalt"/>
    <property type="match status" value="1"/>
</dbReference>
<keyword evidence="1" id="KW-0812">Transmembrane</keyword>
<keyword evidence="3" id="KW-1185">Reference proteome</keyword>
<dbReference type="Proteomes" id="UP000657592">
    <property type="component" value="Unassembled WGS sequence"/>
</dbReference>
<evidence type="ECO:0000256" key="1">
    <source>
        <dbReference type="SAM" id="Phobius"/>
    </source>
</evidence>
<feature type="transmembrane region" description="Helical" evidence="1">
    <location>
        <begin position="30"/>
        <end position="53"/>
    </location>
</feature>
<keyword evidence="1" id="KW-1133">Transmembrane helix</keyword>
<feature type="transmembrane region" description="Helical" evidence="1">
    <location>
        <begin position="88"/>
        <end position="106"/>
    </location>
</feature>
<evidence type="ECO:0008006" key="4">
    <source>
        <dbReference type="Google" id="ProtNLM"/>
    </source>
</evidence>
<evidence type="ECO:0000313" key="2">
    <source>
        <dbReference type="EMBL" id="GGH42040.1"/>
    </source>
</evidence>
<keyword evidence="1" id="KW-0472">Membrane</keyword>
<sequence length="184" mass="19256">MSTAYLLTCAAIGVAGGLLLAPANWVSTVLFAAAPFASVAIAGLWILPAVVALRLLQRPLAGLLTGLISGLVIVPFSGYGFASVLTNLWWSLFPELAFLVVLWRFWRTWQHYAGAIAVGIVYPLAAGASFGLETMTLVARVGFFALTTASCVAATALGIVIADRLRRAGVAATVRPRGRRTPGG</sequence>
<evidence type="ECO:0000313" key="3">
    <source>
        <dbReference type="Proteomes" id="UP000657592"/>
    </source>
</evidence>
<feature type="transmembrane region" description="Helical" evidence="1">
    <location>
        <begin position="138"/>
        <end position="162"/>
    </location>
</feature>
<comment type="caution">
    <text evidence="2">The sequence shown here is derived from an EMBL/GenBank/DDBJ whole genome shotgun (WGS) entry which is preliminary data.</text>
</comment>
<accession>A0A917IEL5</accession>
<name>A0A917IEL5_9MICO</name>
<dbReference type="AlphaFoldDB" id="A0A917IEL5"/>
<feature type="transmembrane region" description="Helical" evidence="1">
    <location>
        <begin position="60"/>
        <end position="82"/>
    </location>
</feature>